<comment type="caution">
    <text evidence="2">The sequence shown here is derived from an EMBL/GenBank/DDBJ whole genome shotgun (WGS) entry which is preliminary data.</text>
</comment>
<accession>A0A261VCR3</accession>
<evidence type="ECO:0000313" key="3">
    <source>
        <dbReference type="Proteomes" id="UP000216429"/>
    </source>
</evidence>
<organism evidence="2 3">
    <name type="scientific">Bordetella genomosp. 12</name>
    <dbReference type="NCBI Taxonomy" id="463035"/>
    <lineage>
        <taxon>Bacteria</taxon>
        <taxon>Pseudomonadati</taxon>
        <taxon>Pseudomonadota</taxon>
        <taxon>Betaproteobacteria</taxon>
        <taxon>Burkholderiales</taxon>
        <taxon>Alcaligenaceae</taxon>
        <taxon>Bordetella</taxon>
    </lineage>
</organism>
<proteinExistence type="predicted"/>
<reference evidence="3" key="1">
    <citation type="submission" date="2017-05" db="EMBL/GenBank/DDBJ databases">
        <title>Complete and WGS of Bordetella genogroups.</title>
        <authorList>
            <person name="Spilker T."/>
            <person name="Lipuma J."/>
        </authorList>
    </citation>
    <scope>NUCLEOTIDE SEQUENCE [LARGE SCALE GENOMIC DNA]</scope>
    <source>
        <strain evidence="3">AU6712</strain>
    </source>
</reference>
<dbReference type="PANTHER" id="PTHR47472">
    <property type="entry name" value="PROPIONYL-COA CARBOXYLASE"/>
    <property type="match status" value="1"/>
</dbReference>
<dbReference type="Proteomes" id="UP000216429">
    <property type="component" value="Unassembled WGS sequence"/>
</dbReference>
<sequence length="461" mass="49118">MRSRASIGPGGACVATNEQIRIGVGAGFADDRVAPARDLAERGQLDYLVFECLAERTIARETLTRLSHPDLGYTPNLIDRLAAVLPVCVARGTRIVTNMGAANPRQARLAVRQWCQANQVSLGPIGVVEGDDVLAVLRAHPELRLMECGTPVEALLPDVVAANAYLGAAPLADALGQGAAMVITGRVADPALFVACMMDGLGWRYDDYPLIGAGTFAGHLLECGAQVSGGCFADPGVKEVPDLAHVGMPYVDVHRDGRMELGKVDGTGGRLDAATCTEQALYEIHDPHAYVTADCVLDIAQARFEEIGRDRVAVSGVRARPRTDSYKVSVGYRAGWMGEGEIAYAGPNAFARARLAGEIVKLRLQEAAHVFEDLRVDLIGHTALHGEHGQAQGAYEVRLRVCGRSLHKEAARAVGVEVKTLNLNGPAGSGGSASTLREVIGVKSVLMPRHWVHPHVTMERL</sequence>
<protein>
    <recommendedName>
        <fullName evidence="1">Acyclic terpene utilisation N-terminal domain-containing protein</fullName>
    </recommendedName>
</protein>
<evidence type="ECO:0000313" key="2">
    <source>
        <dbReference type="EMBL" id="OZI70953.1"/>
    </source>
</evidence>
<evidence type="ECO:0000259" key="1">
    <source>
        <dbReference type="Pfam" id="PF07287"/>
    </source>
</evidence>
<dbReference type="PANTHER" id="PTHR47472:SF1">
    <property type="entry name" value="DUF1446-DOMAIN-CONTAINING PROTEIN"/>
    <property type="match status" value="1"/>
</dbReference>
<dbReference type="EMBL" id="NEVU01000003">
    <property type="protein sequence ID" value="OZI70953.1"/>
    <property type="molecule type" value="Genomic_DNA"/>
</dbReference>
<dbReference type="InterPro" id="IPR010839">
    <property type="entry name" value="AtuA_N"/>
</dbReference>
<feature type="domain" description="Acyclic terpene utilisation N-terminal" evidence="1">
    <location>
        <begin position="20"/>
        <end position="458"/>
    </location>
</feature>
<gene>
    <name evidence="2" type="ORF">CAL22_13725</name>
</gene>
<dbReference type="AlphaFoldDB" id="A0A261VCR3"/>
<dbReference type="Pfam" id="PF07287">
    <property type="entry name" value="AtuA"/>
    <property type="match status" value="1"/>
</dbReference>
<name>A0A261VCR3_9BORD</name>
<keyword evidence="3" id="KW-1185">Reference proteome</keyword>
<dbReference type="OrthoDB" id="9763456at2"/>